<keyword evidence="1" id="KW-0812">Transmembrane</keyword>
<dbReference type="InterPro" id="IPR010664">
    <property type="entry name" value="LipoPS_assembly_LptC-rel"/>
</dbReference>
<comment type="caution">
    <text evidence="2">The sequence shown here is derived from an EMBL/GenBank/DDBJ whole genome shotgun (WGS) entry which is preliminary data.</text>
</comment>
<keyword evidence="3" id="KW-1185">Reference proteome</keyword>
<dbReference type="Gene3D" id="2.60.450.10">
    <property type="entry name" value="Lipopolysaccharide (LPS) transport protein A like domain"/>
    <property type="match status" value="1"/>
</dbReference>
<dbReference type="NCBIfam" id="TIGR04409">
    <property type="entry name" value="LptC_YrbK"/>
    <property type="match status" value="1"/>
</dbReference>
<dbReference type="GO" id="GO:0005886">
    <property type="term" value="C:plasma membrane"/>
    <property type="evidence" value="ECO:0007669"/>
    <property type="project" value="InterPro"/>
</dbReference>
<dbReference type="RefSeq" id="WP_028093491.1">
    <property type="nucleotide sequence ID" value="NZ_BNAP01000002.1"/>
</dbReference>
<proteinExistence type="predicted"/>
<accession>A0A8J3H5V2</accession>
<evidence type="ECO:0000256" key="1">
    <source>
        <dbReference type="SAM" id="Phobius"/>
    </source>
</evidence>
<dbReference type="InterPro" id="IPR026265">
    <property type="entry name" value="LptC"/>
</dbReference>
<keyword evidence="1" id="KW-0472">Membrane</keyword>
<evidence type="ECO:0000313" key="2">
    <source>
        <dbReference type="EMBL" id="GHG82607.1"/>
    </source>
</evidence>
<evidence type="ECO:0008006" key="4">
    <source>
        <dbReference type="Google" id="ProtNLM"/>
    </source>
</evidence>
<feature type="transmembrane region" description="Helical" evidence="1">
    <location>
        <begin position="7"/>
        <end position="29"/>
    </location>
</feature>
<sequence length="200" mass="21138">MDRHSRLVAYFKVLLPLAALALMSTLFLLSRSIAPTGTAPFADKDIEDRVRGQQITGAFFSGITASGDEITVSASTAHPANTDGSADAEELRAHMTLAQGGDIRLQSDTGTVDPTQSQASFRGNVLITTSTGYTVRTQQLDTGLETLAAETPGQVEATGPFGDITAGQMKIGAKNQDAPVHMLFTKGVKLVYDPRNPGKD</sequence>
<dbReference type="Pfam" id="PF06835">
    <property type="entry name" value="LptC"/>
    <property type="match status" value="1"/>
</dbReference>
<organism evidence="2 3">
    <name type="scientific">Pseudodonghicola xiamenensis</name>
    <dbReference type="NCBI Taxonomy" id="337702"/>
    <lineage>
        <taxon>Bacteria</taxon>
        <taxon>Pseudomonadati</taxon>
        <taxon>Pseudomonadota</taxon>
        <taxon>Alphaproteobacteria</taxon>
        <taxon>Rhodobacterales</taxon>
        <taxon>Paracoccaceae</taxon>
        <taxon>Pseudodonghicola</taxon>
    </lineage>
</organism>
<dbReference type="EMBL" id="BNAP01000002">
    <property type="protein sequence ID" value="GHG82607.1"/>
    <property type="molecule type" value="Genomic_DNA"/>
</dbReference>
<protein>
    <recommendedName>
        <fullName evidence="4">Lipopolysaccharide export system protein LptC</fullName>
    </recommendedName>
</protein>
<reference evidence="2" key="2">
    <citation type="submission" date="2020-09" db="EMBL/GenBank/DDBJ databases">
        <authorList>
            <person name="Sun Q."/>
            <person name="Zhou Y."/>
        </authorList>
    </citation>
    <scope>NUCLEOTIDE SEQUENCE</scope>
    <source>
        <strain evidence="2">CGMCC 1.7081</strain>
    </source>
</reference>
<name>A0A8J3H5V2_9RHOB</name>
<dbReference type="Proteomes" id="UP000611500">
    <property type="component" value="Unassembled WGS sequence"/>
</dbReference>
<evidence type="ECO:0000313" key="3">
    <source>
        <dbReference type="Proteomes" id="UP000611500"/>
    </source>
</evidence>
<dbReference type="GO" id="GO:0015221">
    <property type="term" value="F:lipopolysaccharide transmembrane transporter activity"/>
    <property type="evidence" value="ECO:0007669"/>
    <property type="project" value="InterPro"/>
</dbReference>
<dbReference type="AlphaFoldDB" id="A0A8J3H5V2"/>
<reference evidence="2" key="1">
    <citation type="journal article" date="2014" name="Int. J. Syst. Evol. Microbiol.">
        <title>Complete genome sequence of Corynebacterium casei LMG S-19264T (=DSM 44701T), isolated from a smear-ripened cheese.</title>
        <authorList>
            <consortium name="US DOE Joint Genome Institute (JGI-PGF)"/>
            <person name="Walter F."/>
            <person name="Albersmeier A."/>
            <person name="Kalinowski J."/>
            <person name="Ruckert C."/>
        </authorList>
    </citation>
    <scope>NUCLEOTIDE SEQUENCE</scope>
    <source>
        <strain evidence="2">CGMCC 1.7081</strain>
    </source>
</reference>
<keyword evidence="1" id="KW-1133">Transmembrane helix</keyword>
<gene>
    <name evidence="2" type="ORF">GCM10010961_07250</name>
</gene>